<evidence type="ECO:0000259" key="2">
    <source>
        <dbReference type="Pfam" id="PF13239"/>
    </source>
</evidence>
<reference evidence="3 4" key="1">
    <citation type="submission" date="2016-12" db="EMBL/GenBank/DDBJ databases">
        <title>Trade-off between light-utilization and light-protection in marine flavobacteria.</title>
        <authorList>
            <person name="Kumagai Y."/>
            <person name="Yoshizawa S."/>
            <person name="Kogure K."/>
            <person name="Iwasaki W."/>
        </authorList>
    </citation>
    <scope>NUCLEOTIDE SEQUENCE [LARGE SCALE GENOMIC DNA]</scope>
    <source>
        <strain evidence="3 4">ATCC 43844</strain>
    </source>
</reference>
<evidence type="ECO:0000313" key="3">
    <source>
        <dbReference type="EMBL" id="PQJ82065.1"/>
    </source>
</evidence>
<protein>
    <recommendedName>
        <fullName evidence="2">2TM domain-containing protein</fullName>
    </recommendedName>
</protein>
<keyword evidence="1" id="KW-1133">Transmembrane helix</keyword>
<gene>
    <name evidence="3" type="ORF">BTO16_05530</name>
</gene>
<feature type="domain" description="2TM" evidence="2">
    <location>
        <begin position="14"/>
        <end position="101"/>
    </location>
</feature>
<dbReference type="EMBL" id="MSCM01000001">
    <property type="protein sequence ID" value="PQJ82065.1"/>
    <property type="molecule type" value="Genomic_DNA"/>
</dbReference>
<organism evidence="3 4">
    <name type="scientific">Polaribacter glomeratus</name>
    <dbReference type="NCBI Taxonomy" id="102"/>
    <lineage>
        <taxon>Bacteria</taxon>
        <taxon>Pseudomonadati</taxon>
        <taxon>Bacteroidota</taxon>
        <taxon>Flavobacteriia</taxon>
        <taxon>Flavobacteriales</taxon>
        <taxon>Flavobacteriaceae</taxon>
    </lineage>
</organism>
<keyword evidence="1" id="KW-0472">Membrane</keyword>
<dbReference type="RefSeq" id="WP_105020636.1">
    <property type="nucleotide sequence ID" value="NZ_MSCM01000001.1"/>
</dbReference>
<dbReference type="OrthoDB" id="8965954at2"/>
<dbReference type="InterPro" id="IPR025698">
    <property type="entry name" value="2TM_dom"/>
</dbReference>
<proteinExistence type="predicted"/>
<feature type="transmembrane region" description="Helical" evidence="1">
    <location>
        <begin position="24"/>
        <end position="45"/>
    </location>
</feature>
<comment type="caution">
    <text evidence="3">The sequence shown here is derived from an EMBL/GenBank/DDBJ whole genome shotgun (WGS) entry which is preliminary data.</text>
</comment>
<evidence type="ECO:0000313" key="4">
    <source>
        <dbReference type="Proteomes" id="UP000239068"/>
    </source>
</evidence>
<keyword evidence="4" id="KW-1185">Reference proteome</keyword>
<dbReference type="Pfam" id="PF13239">
    <property type="entry name" value="2TM"/>
    <property type="match status" value="1"/>
</dbReference>
<dbReference type="Proteomes" id="UP000239068">
    <property type="component" value="Unassembled WGS sequence"/>
</dbReference>
<keyword evidence="1" id="KW-0812">Transmembrane</keyword>
<accession>A0A2S7WWU5</accession>
<sequence>METDFTKEQRYILAKKRVEKVSKFYKHLAVYVVVNIFLTAVFIVGDLNDGDTFKEAVFNYHNYKIWFFWGLGILYQALNVLGVNMIFNKSWEERKIKEFMNENKS</sequence>
<evidence type="ECO:0000256" key="1">
    <source>
        <dbReference type="SAM" id="Phobius"/>
    </source>
</evidence>
<feature type="transmembrane region" description="Helical" evidence="1">
    <location>
        <begin position="65"/>
        <end position="87"/>
    </location>
</feature>
<dbReference type="AlphaFoldDB" id="A0A2S7WWU5"/>
<name>A0A2S7WWU5_9FLAO</name>